<proteinExistence type="predicted"/>
<dbReference type="Proteomes" id="UP001063368">
    <property type="component" value="Chromosome"/>
</dbReference>
<keyword evidence="3" id="KW-1185">Reference proteome</keyword>
<dbReference type="GO" id="GO:0016853">
    <property type="term" value="F:isomerase activity"/>
    <property type="evidence" value="ECO:0007669"/>
    <property type="project" value="UniProtKB-KW"/>
</dbReference>
<dbReference type="EMBL" id="CP106856">
    <property type="protein sequence ID" value="UYB34789.1"/>
    <property type="molecule type" value="Genomic_DNA"/>
</dbReference>
<evidence type="ECO:0000259" key="1">
    <source>
        <dbReference type="Pfam" id="PF11716"/>
    </source>
</evidence>
<gene>
    <name evidence="2" type="ORF">N9A08_08960</name>
</gene>
<accession>A0ABY6FNK5</accession>
<feature type="domain" description="Mycothiol-dependent maleylpyruvate isomerase metal-binding" evidence="1">
    <location>
        <begin position="14"/>
        <end position="102"/>
    </location>
</feature>
<dbReference type="Pfam" id="PF11716">
    <property type="entry name" value="MDMPI_N"/>
    <property type="match status" value="1"/>
</dbReference>
<evidence type="ECO:0000313" key="3">
    <source>
        <dbReference type="Proteomes" id="UP001063368"/>
    </source>
</evidence>
<keyword evidence="2" id="KW-0413">Isomerase</keyword>
<evidence type="ECO:0000313" key="2">
    <source>
        <dbReference type="EMBL" id="UYB34789.1"/>
    </source>
</evidence>
<name>A0ABY6FNK5_9MICC</name>
<dbReference type="InterPro" id="IPR024344">
    <property type="entry name" value="MDMPI_metal-binding"/>
</dbReference>
<protein>
    <submittedName>
        <fullName evidence="2">Maleylpyruvate isomerase family mycothiol-dependent enzyme</fullName>
    </submittedName>
</protein>
<dbReference type="Gene3D" id="1.20.120.450">
    <property type="entry name" value="dinb family like domain"/>
    <property type="match status" value="1"/>
</dbReference>
<dbReference type="SUPFAM" id="SSF109854">
    <property type="entry name" value="DinB/YfiT-like putative metalloenzymes"/>
    <property type="match status" value="1"/>
</dbReference>
<dbReference type="InterPro" id="IPR034660">
    <property type="entry name" value="DinB/YfiT-like"/>
</dbReference>
<reference evidence="2" key="1">
    <citation type="submission" date="2022-09" db="EMBL/GenBank/DDBJ databases">
        <authorList>
            <person name="Li D."/>
            <person name="Cheng J."/>
            <person name="Li Y."/>
        </authorList>
    </citation>
    <scope>NUCLEOTIDE SEQUENCE</scope>
    <source>
        <strain evidence="2">DL</strain>
    </source>
</reference>
<organism evidence="2 3">
    <name type="scientific">Arthrobacter koreensis</name>
    <dbReference type="NCBI Taxonomy" id="199136"/>
    <lineage>
        <taxon>Bacteria</taxon>
        <taxon>Bacillati</taxon>
        <taxon>Actinomycetota</taxon>
        <taxon>Actinomycetes</taxon>
        <taxon>Micrococcales</taxon>
        <taxon>Micrococcaceae</taxon>
        <taxon>Arthrobacter</taxon>
    </lineage>
</organism>
<sequence>MPQKQHDHLWALAHAERKVLADALANLSPVQWQHRTLCGQWNVEEVTAHLTAAASLNQWRWLRSMVGARFRPDVHNQRRMVEHLGKTPVETLARFRAVITSTTAPSGHTAAYLGEVVVHAQDIRQPLGLPHTAPVEALTSVAEFFASRNFTVESRTHTAGLRLRAQDGPFAAGSGPLITGTTLALVMAMAGRDAYLDQLDGPGVPVLRSRLPAAGSEAGQTRS</sequence>
<dbReference type="RefSeq" id="WP_263126902.1">
    <property type="nucleotide sequence ID" value="NZ_CP106856.1"/>
</dbReference>
<dbReference type="InterPro" id="IPR017517">
    <property type="entry name" value="Maleyloyr_isom"/>
</dbReference>
<dbReference type="NCBIfam" id="TIGR03083">
    <property type="entry name" value="maleylpyruvate isomerase family mycothiol-dependent enzyme"/>
    <property type="match status" value="1"/>
</dbReference>